<feature type="region of interest" description="Disordered" evidence="6">
    <location>
        <begin position="194"/>
        <end position="284"/>
    </location>
</feature>
<evidence type="ECO:0000313" key="10">
    <source>
        <dbReference type="Proteomes" id="UP001054889"/>
    </source>
</evidence>
<keyword evidence="7" id="KW-0472">Membrane</keyword>
<evidence type="ECO:0000256" key="6">
    <source>
        <dbReference type="SAM" id="MobiDB-lite"/>
    </source>
</evidence>
<keyword evidence="3" id="KW-0611">Plant defense</keyword>
<comment type="similarity">
    <text evidence="4 5">Belongs to the small heat shock protein (HSP20) family.</text>
</comment>
<reference evidence="9" key="1">
    <citation type="journal article" date="2018" name="DNA Res.">
        <title>Multiple hybrid de novo genome assembly of finger millet, an orphan allotetraploid crop.</title>
        <authorList>
            <person name="Hatakeyama M."/>
            <person name="Aluri S."/>
            <person name="Balachadran M.T."/>
            <person name="Sivarajan S.R."/>
            <person name="Patrignani A."/>
            <person name="Gruter S."/>
            <person name="Poveda L."/>
            <person name="Shimizu-Inatsugi R."/>
            <person name="Baeten J."/>
            <person name="Francoijs K.J."/>
            <person name="Nataraja K.N."/>
            <person name="Reddy Y.A.N."/>
            <person name="Phadnis S."/>
            <person name="Ravikumar R.L."/>
            <person name="Schlapbach R."/>
            <person name="Sreeman S.M."/>
            <person name="Shimizu K.K."/>
        </authorList>
    </citation>
    <scope>NUCLEOTIDE SEQUENCE</scope>
</reference>
<evidence type="ECO:0000256" key="1">
    <source>
        <dbReference type="ARBA" id="ARBA00004162"/>
    </source>
</evidence>
<feature type="domain" description="SHSP" evidence="8">
    <location>
        <begin position="93"/>
        <end position="214"/>
    </location>
</feature>
<evidence type="ECO:0000256" key="2">
    <source>
        <dbReference type="ARBA" id="ARBA00022475"/>
    </source>
</evidence>
<dbReference type="Gene3D" id="2.60.40.790">
    <property type="match status" value="1"/>
</dbReference>
<dbReference type="SUPFAM" id="SSF49764">
    <property type="entry name" value="HSP20-like chaperones"/>
    <property type="match status" value="1"/>
</dbReference>
<dbReference type="PANTHER" id="PTHR43670:SF20">
    <property type="entry name" value="HSP20_ALPHA CRYSTALLIN FAMILY PROTEIN, EXPRESSED"/>
    <property type="match status" value="1"/>
</dbReference>
<dbReference type="AlphaFoldDB" id="A0AAV5EC70"/>
<keyword evidence="2" id="KW-1003">Cell membrane</keyword>
<proteinExistence type="inferred from homology"/>
<evidence type="ECO:0000256" key="7">
    <source>
        <dbReference type="SAM" id="Phobius"/>
    </source>
</evidence>
<dbReference type="InterPro" id="IPR008978">
    <property type="entry name" value="HSP20-like_chaperone"/>
</dbReference>
<comment type="caution">
    <text evidence="9">The sequence shown here is derived from an EMBL/GenBank/DDBJ whole genome shotgun (WGS) entry which is preliminary data.</text>
</comment>
<evidence type="ECO:0000256" key="3">
    <source>
        <dbReference type="ARBA" id="ARBA00022821"/>
    </source>
</evidence>
<dbReference type="InterPro" id="IPR002068">
    <property type="entry name" value="A-crystallin/Hsp20_dom"/>
</dbReference>
<keyword evidence="7" id="KW-1133">Transmembrane helix</keyword>
<dbReference type="GO" id="GO:0006952">
    <property type="term" value="P:defense response"/>
    <property type="evidence" value="ECO:0007669"/>
    <property type="project" value="UniProtKB-KW"/>
</dbReference>
<protein>
    <recommendedName>
        <fullName evidence="8">SHSP domain-containing protein</fullName>
    </recommendedName>
</protein>
<reference evidence="9" key="2">
    <citation type="submission" date="2021-12" db="EMBL/GenBank/DDBJ databases">
        <title>Resequencing data analysis of finger millet.</title>
        <authorList>
            <person name="Hatakeyama M."/>
            <person name="Aluri S."/>
            <person name="Balachadran M.T."/>
            <person name="Sivarajan S.R."/>
            <person name="Poveda L."/>
            <person name="Shimizu-Inatsugi R."/>
            <person name="Schlapbach R."/>
            <person name="Sreeman S.M."/>
            <person name="Shimizu K.K."/>
        </authorList>
    </citation>
    <scope>NUCLEOTIDE SEQUENCE</scope>
</reference>
<dbReference type="GO" id="GO:0034605">
    <property type="term" value="P:cellular response to heat"/>
    <property type="evidence" value="ECO:0007669"/>
    <property type="project" value="TreeGrafter"/>
</dbReference>
<evidence type="ECO:0000259" key="8">
    <source>
        <dbReference type="PROSITE" id="PS01031"/>
    </source>
</evidence>
<keyword evidence="10" id="KW-1185">Reference proteome</keyword>
<dbReference type="PANTHER" id="PTHR43670">
    <property type="entry name" value="HEAT SHOCK PROTEIN 26"/>
    <property type="match status" value="1"/>
</dbReference>
<organism evidence="9 10">
    <name type="scientific">Eleusine coracana subsp. coracana</name>
    <dbReference type="NCBI Taxonomy" id="191504"/>
    <lineage>
        <taxon>Eukaryota</taxon>
        <taxon>Viridiplantae</taxon>
        <taxon>Streptophyta</taxon>
        <taxon>Embryophyta</taxon>
        <taxon>Tracheophyta</taxon>
        <taxon>Spermatophyta</taxon>
        <taxon>Magnoliopsida</taxon>
        <taxon>Liliopsida</taxon>
        <taxon>Poales</taxon>
        <taxon>Poaceae</taxon>
        <taxon>PACMAD clade</taxon>
        <taxon>Chloridoideae</taxon>
        <taxon>Cynodonteae</taxon>
        <taxon>Eleusininae</taxon>
        <taxon>Eleusine</taxon>
    </lineage>
</organism>
<dbReference type="Pfam" id="PF00011">
    <property type="entry name" value="HSP20"/>
    <property type="match status" value="1"/>
</dbReference>
<feature type="compositionally biased region" description="Basic and acidic residues" evidence="6">
    <location>
        <begin position="237"/>
        <end position="256"/>
    </location>
</feature>
<evidence type="ECO:0000256" key="5">
    <source>
        <dbReference type="RuleBase" id="RU003616"/>
    </source>
</evidence>
<keyword evidence="7" id="KW-0812">Transmembrane</keyword>
<sequence>MQMSDCPVSQNNFGGIWRSNNILARSEITKEAYSEPGYPDEVANIGSKMSLLTRKTLAAVSLRGCHLQVPGASWFRARVSLGAPSRTMDPSGRAYEDFVPPHRMVREPPTHTLSVDLSAAGKHISVFLLLWYKKEHIRVQLVHSHKRLIVRGERPVAGNRWSRFRLEFKLPEDCDAKGIQARFEKGVVRVTMPGLEPETVQEEPAKKPTEAAASSGVQGGAERQDGDHPAPAPAAGGREEVKNDQEAKVQKQEAVQRRVSSAKDGGRDDGAASEGEEAMDAAPSRQGYAFIRDRKKTATTVLGVVLALISLGIYVKYSLWP</sequence>
<gene>
    <name evidence="9" type="primary">gb08119</name>
    <name evidence="9" type="ORF">PR202_gb08119</name>
</gene>
<dbReference type="GO" id="GO:0005886">
    <property type="term" value="C:plasma membrane"/>
    <property type="evidence" value="ECO:0007669"/>
    <property type="project" value="UniProtKB-SubCell"/>
</dbReference>
<accession>A0AAV5EC70</accession>
<dbReference type="EMBL" id="BQKI01000075">
    <property type="protein sequence ID" value="GJN20709.1"/>
    <property type="molecule type" value="Genomic_DNA"/>
</dbReference>
<evidence type="ECO:0000313" key="9">
    <source>
        <dbReference type="EMBL" id="GJN20709.1"/>
    </source>
</evidence>
<evidence type="ECO:0000256" key="4">
    <source>
        <dbReference type="PROSITE-ProRule" id="PRU00285"/>
    </source>
</evidence>
<dbReference type="PROSITE" id="PS01031">
    <property type="entry name" value="SHSP"/>
    <property type="match status" value="1"/>
</dbReference>
<dbReference type="CDD" id="cd06464">
    <property type="entry name" value="ACD_sHsps-like"/>
    <property type="match status" value="1"/>
</dbReference>
<dbReference type="Proteomes" id="UP001054889">
    <property type="component" value="Unassembled WGS sequence"/>
</dbReference>
<comment type="subcellular location">
    <subcellularLocation>
        <location evidence="1">Cell membrane</location>
        <topology evidence="1">Single-pass membrane protein</topology>
    </subcellularLocation>
</comment>
<name>A0AAV5EC70_ELECO</name>
<feature type="transmembrane region" description="Helical" evidence="7">
    <location>
        <begin position="298"/>
        <end position="317"/>
    </location>
</feature>